<dbReference type="AlphaFoldDB" id="A0A0J6BXK2"/>
<keyword evidence="3" id="KW-0418">Kinase</keyword>
<evidence type="ECO:0000259" key="1">
    <source>
        <dbReference type="Pfam" id="PF03976"/>
    </source>
</evidence>
<accession>A0A0M7FC89</accession>
<evidence type="ECO:0000313" key="3">
    <source>
        <dbReference type="EMBL" id="CUI79021.1"/>
    </source>
</evidence>
<feature type="domain" description="Polyphosphate kinase-2-related" evidence="1">
    <location>
        <begin position="11"/>
        <end position="234"/>
    </location>
</feature>
<evidence type="ECO:0000313" key="2">
    <source>
        <dbReference type="EMBL" id="ANY17906.1"/>
    </source>
</evidence>
<name>A0A0J6BXK2_9BORD</name>
<keyword evidence="5" id="KW-1185">Reference proteome</keyword>
<keyword evidence="3" id="KW-0808">Transferase</keyword>
<dbReference type="GO" id="GO:0043751">
    <property type="term" value="F:polyphosphate:AMP phosphotransferase activity"/>
    <property type="evidence" value="ECO:0007669"/>
    <property type="project" value="InterPro"/>
</dbReference>
<dbReference type="Proteomes" id="UP000053096">
    <property type="component" value="Unassembled WGS sequence"/>
</dbReference>
<dbReference type="RefSeq" id="WP_043207037.1">
    <property type="nucleotide sequence ID" value="NZ_CAJGUP010000229.1"/>
</dbReference>
<dbReference type="Proteomes" id="UP000092950">
    <property type="component" value="Chromosome"/>
</dbReference>
<dbReference type="EMBL" id="CP016440">
    <property type="protein sequence ID" value="ANY17906.1"/>
    <property type="molecule type" value="Genomic_DNA"/>
</dbReference>
<dbReference type="InterPro" id="IPR022488">
    <property type="entry name" value="PPK2-related"/>
</dbReference>
<dbReference type="GO" id="GO:0016301">
    <property type="term" value="F:kinase activity"/>
    <property type="evidence" value="ECO:0007669"/>
    <property type="project" value="UniProtKB-KW"/>
</dbReference>
<evidence type="ECO:0000313" key="5">
    <source>
        <dbReference type="Proteomes" id="UP000092950"/>
    </source>
</evidence>
<dbReference type="GO" id="GO:0006797">
    <property type="term" value="P:polyphosphate metabolic process"/>
    <property type="evidence" value="ECO:0007669"/>
    <property type="project" value="InterPro"/>
</dbReference>
<dbReference type="InterPro" id="IPR022489">
    <property type="entry name" value="PolyP_AMP_Tfrase"/>
</dbReference>
<feature type="domain" description="Polyphosphate kinase-2-related" evidence="1">
    <location>
        <begin position="266"/>
        <end position="486"/>
    </location>
</feature>
<dbReference type="SUPFAM" id="SSF52540">
    <property type="entry name" value="P-loop containing nucleoside triphosphate hydrolases"/>
    <property type="match status" value="2"/>
</dbReference>
<evidence type="ECO:0000313" key="4">
    <source>
        <dbReference type="Proteomes" id="UP000053096"/>
    </source>
</evidence>
<dbReference type="Gene3D" id="3.40.50.300">
    <property type="entry name" value="P-loop containing nucleotide triphosphate hydrolases"/>
    <property type="match status" value="2"/>
</dbReference>
<sequence length="488" mass="56703">MFMEAQADPILSKEDYKACERRLRTALLKAQYDRLNRADRTLLIVVAGIDGAGKGQTINLLNDWMDPRHIHTLAFGEPDEIESEFPPFWRYWNAMPPKGETGIVFGSWYVPLLRECYRKKTRPERVEALAAQIRRFEGMLITEGVQIVKLWYHLSAKAQTDRIKRLKASPETSWQVSPDDYQVAKKYHRICDAAHIALAHTDADHAPWVVIPSADDNLRVVRTAQTVLATMKRRAIPLVARAGLDRPRLGPVADRLAGLDYEAREDKQDYDSELGLLQGRLARAVRSEKFRERSLILAFEGQDAAGKGGAIQRVVQALDARQYDITPIAAPLPHELARPYLWRFWRHVPRQNRVAIFDRSWYGRVLVERVEKLTAPALWRRAYAEINDFERQLTDNGAIIIKFWLAITQDVQLERFKEREKTPFKRYKITPDDWRNRKKWREYAQATNEMLARTDLPDAPWYPIPANDKRYARLQVLRHIVATLEQHL</sequence>
<dbReference type="EMBL" id="CYTV01000005">
    <property type="protein sequence ID" value="CUI79021.1"/>
    <property type="molecule type" value="Genomic_DNA"/>
</dbReference>
<dbReference type="PANTHER" id="PTHR34383:SF3">
    <property type="entry name" value="POLYPHOSPHATE:AMP PHOSPHOTRANSFERASE"/>
    <property type="match status" value="1"/>
</dbReference>
<dbReference type="Pfam" id="PF03976">
    <property type="entry name" value="PPK2"/>
    <property type="match status" value="2"/>
</dbReference>
<gene>
    <name evidence="2" type="ORF">BBN53_19655</name>
    <name evidence="3" type="ORF">ERS370011_02238</name>
</gene>
<dbReference type="OrthoDB" id="9775224at2"/>
<proteinExistence type="predicted"/>
<protein>
    <submittedName>
        <fullName evidence="2">Polyphosphate:AMP phosphotransferase</fullName>
    </submittedName>
    <submittedName>
        <fullName evidence="3">Thymidylate kinase</fullName>
    </submittedName>
</protein>
<accession>A0A0J6BXK2</accession>
<dbReference type="PANTHER" id="PTHR34383">
    <property type="entry name" value="POLYPHOSPHATE:AMP PHOSPHOTRANSFERASE-RELATED"/>
    <property type="match status" value="1"/>
</dbReference>
<reference evidence="3 4" key="1">
    <citation type="submission" date="2015-09" db="EMBL/GenBank/DDBJ databases">
        <authorList>
            <person name="Jackson K.R."/>
            <person name="Lunt B.L."/>
            <person name="Fisher J.N.B."/>
            <person name="Gardner A.V."/>
            <person name="Bailey M.E."/>
            <person name="Deus L.M."/>
            <person name="Earl A.S."/>
            <person name="Gibby P.D."/>
            <person name="Hartmann K.A."/>
            <person name="Liu J.E."/>
            <person name="Manci A.M."/>
            <person name="Nielsen D.A."/>
            <person name="Solomon M.B."/>
            <person name="Breakwell D.P."/>
            <person name="Burnett S.H."/>
            <person name="Grose J.H."/>
        </authorList>
    </citation>
    <scope>NUCLEOTIDE SEQUENCE [LARGE SCALE GENOMIC DNA]</scope>
    <source>
        <strain evidence="3 4">2789STDY5608636</strain>
    </source>
</reference>
<dbReference type="KEGG" id="bpdz:BBN53_19655"/>
<organism evidence="3 4">
    <name type="scientific">Bordetella pseudohinzii</name>
    <dbReference type="NCBI Taxonomy" id="1331258"/>
    <lineage>
        <taxon>Bacteria</taxon>
        <taxon>Pseudomonadati</taxon>
        <taxon>Pseudomonadota</taxon>
        <taxon>Betaproteobacteria</taxon>
        <taxon>Burkholderiales</taxon>
        <taxon>Alcaligenaceae</taxon>
        <taxon>Bordetella</taxon>
    </lineage>
</organism>
<reference evidence="2 5" key="2">
    <citation type="submission" date="2016-07" db="EMBL/GenBank/DDBJ databases">
        <title>Complete genome sequences of Bordetella pseudohinzii.</title>
        <authorList>
            <person name="Spilker T."/>
            <person name="Darrah R."/>
            <person name="LiPuma J.J."/>
        </authorList>
    </citation>
    <scope>NUCLEOTIDE SEQUENCE [LARGE SCALE GENOMIC DNA]</scope>
    <source>
        <strain evidence="2 5">HI4681</strain>
    </source>
</reference>
<dbReference type="InterPro" id="IPR027417">
    <property type="entry name" value="P-loop_NTPase"/>
</dbReference>
<dbReference type="NCBIfam" id="TIGR03708">
    <property type="entry name" value="poly_P_AMP_trns"/>
    <property type="match status" value="1"/>
</dbReference>